<dbReference type="GO" id="GO:0007264">
    <property type="term" value="P:small GTPase-mediated signal transduction"/>
    <property type="evidence" value="ECO:0007669"/>
    <property type="project" value="InterPro"/>
</dbReference>
<dbReference type="PROSITE" id="PS50009">
    <property type="entry name" value="RASGEF_CAT"/>
    <property type="match status" value="1"/>
</dbReference>
<evidence type="ECO:0000256" key="3">
    <source>
        <dbReference type="SAM" id="MobiDB-lite"/>
    </source>
</evidence>
<feature type="domain" description="Ras-GEF" evidence="4">
    <location>
        <begin position="195"/>
        <end position="439"/>
    </location>
</feature>
<dbReference type="InterPro" id="IPR001895">
    <property type="entry name" value="RASGEF_cat_dom"/>
</dbReference>
<proteinExistence type="predicted"/>
<feature type="compositionally biased region" description="Polar residues" evidence="3">
    <location>
        <begin position="614"/>
        <end position="634"/>
    </location>
</feature>
<evidence type="ECO:0000256" key="2">
    <source>
        <dbReference type="PROSITE-ProRule" id="PRU00168"/>
    </source>
</evidence>
<feature type="compositionally biased region" description="Polar residues" evidence="3">
    <location>
        <begin position="563"/>
        <end position="588"/>
    </location>
</feature>
<feature type="compositionally biased region" description="Low complexity" evidence="3">
    <location>
        <begin position="635"/>
        <end position="648"/>
    </location>
</feature>
<accession>A0A9N8ZEG0</accession>
<feature type="region of interest" description="Disordered" evidence="3">
    <location>
        <begin position="499"/>
        <end position="537"/>
    </location>
</feature>
<evidence type="ECO:0000313" key="6">
    <source>
        <dbReference type="Proteomes" id="UP000789739"/>
    </source>
</evidence>
<gene>
    <name evidence="5" type="ORF">PBRASI_LOCUS1951</name>
</gene>
<dbReference type="OrthoDB" id="10254377at2759"/>
<sequence>MSSWEVLVQNAYNNVQDGNLKNAYAGYLKAATLLLNKLATEAPTKGDDPSIAYTSVLASDANIKSNSIRSFQQLKTCIQHAEDILANRVINGTLPSPQSSFNDVTPLHSPSSNLPLVPFSPLTRQSLMTVSALATLSNKVAVTRQKPVTDSNGSSEHANKEFRKHMEELHSQKARLDNINVHIQTISTKSLIHWDEDTVAKQLTIIESQLFTKVDVRKDFLSKDKKRSSVQACLDFHRYLTNSLTHQFIIFADTVRSGQNPGRSQQNDNIIARGIKIAYLLLHVYRNFNSFAAIVKALVSPEVRRLRRLWVNLNTRTSQILKDLVVYISPANEYKAYKEFLIQKVDSYRDHEAGVIIVPWMLPHYEEIKSVSQTCGDSSIEALGARKRSFIFSLLEQCQSNMISADDDEWGNTRKLCSSGSRAKDTMVVDSVTMACPPDLSCLGVGDLGVYHWLVSRVYLTKRQLVDESLVIEPLVNGEPVLRVDEDELYDYNSDQISVEHEDSASDSGDAIDQKSSFQFPGRIPVSKTTERSNEENRSLLELQLSDNRSLLSSLEPYVIRGESSTDGNSDNNRLNETTKGNSSTATGSPFDLLSLDKTQTKTTVTSYTPSVSHGTSTPAINIPQTSSRSHPTQSSLPSDSSKSLNPNAPAFVPRSFGSKSNPLTVTGFTVPKTTLSSSLNDKFVYTPSATNGKTINGNDEDDVGFVYLGADSNTNNTAGVEEDDEKFVYTHKETNMEEDDDETPFVYSSNNNDENGDSNDKSPIRESPEDTFVYQPSNEDKKVPGSPKATPYVIGHSSSTGSDSDVGSGNAEIAPVFTKVSESKAVENIGGVDELNIKLNTEATD</sequence>
<dbReference type="SUPFAM" id="SSF48366">
    <property type="entry name" value="Ras GEF"/>
    <property type="match status" value="1"/>
</dbReference>
<dbReference type="Gene3D" id="1.10.840.10">
    <property type="entry name" value="Ras guanine-nucleotide exchange factors catalytic domain"/>
    <property type="match status" value="1"/>
</dbReference>
<dbReference type="PANTHER" id="PTHR23113">
    <property type="entry name" value="GUANINE NUCLEOTIDE EXCHANGE FACTOR"/>
    <property type="match status" value="1"/>
</dbReference>
<dbReference type="Pfam" id="PF07145">
    <property type="entry name" value="PAM2"/>
    <property type="match status" value="1"/>
</dbReference>
<dbReference type="InterPro" id="IPR009818">
    <property type="entry name" value="PAM2_motif"/>
</dbReference>
<reference evidence="5" key="1">
    <citation type="submission" date="2021-06" db="EMBL/GenBank/DDBJ databases">
        <authorList>
            <person name="Kallberg Y."/>
            <person name="Tangrot J."/>
            <person name="Rosling A."/>
        </authorList>
    </citation>
    <scope>NUCLEOTIDE SEQUENCE</scope>
    <source>
        <strain evidence="5">BR232B</strain>
    </source>
</reference>
<dbReference type="Proteomes" id="UP000789739">
    <property type="component" value="Unassembled WGS sequence"/>
</dbReference>
<feature type="region of interest" description="Disordered" evidence="3">
    <location>
        <begin position="735"/>
        <end position="809"/>
    </location>
</feature>
<evidence type="ECO:0000259" key="4">
    <source>
        <dbReference type="PROSITE" id="PS50009"/>
    </source>
</evidence>
<dbReference type="Pfam" id="PF00617">
    <property type="entry name" value="RasGEF"/>
    <property type="match status" value="1"/>
</dbReference>
<dbReference type="InterPro" id="IPR008937">
    <property type="entry name" value="Ras-like_GEF"/>
</dbReference>
<comment type="caution">
    <text evidence="5">The sequence shown here is derived from an EMBL/GenBank/DDBJ whole genome shotgun (WGS) entry which is preliminary data.</text>
</comment>
<protein>
    <submittedName>
        <fullName evidence="5">11778_t:CDS:1</fullName>
    </submittedName>
</protein>
<feature type="compositionally biased region" description="Basic and acidic residues" evidence="3">
    <location>
        <begin position="759"/>
        <end position="769"/>
    </location>
</feature>
<feature type="compositionally biased region" description="Low complexity" evidence="3">
    <location>
        <begin position="601"/>
        <end position="613"/>
    </location>
</feature>
<dbReference type="PANTHER" id="PTHR23113:SF99">
    <property type="entry name" value="RASGEF DOMAIN-CONTAINING PROTEIN"/>
    <property type="match status" value="1"/>
</dbReference>
<dbReference type="AlphaFoldDB" id="A0A9N8ZEG0"/>
<feature type="region of interest" description="Disordered" evidence="3">
    <location>
        <begin position="561"/>
        <end position="649"/>
    </location>
</feature>
<name>A0A9N8ZEG0_9GLOM</name>
<evidence type="ECO:0000256" key="1">
    <source>
        <dbReference type="ARBA" id="ARBA00022658"/>
    </source>
</evidence>
<dbReference type="SMART" id="SM00147">
    <property type="entry name" value="RasGEF"/>
    <property type="match status" value="1"/>
</dbReference>
<keyword evidence="6" id="KW-1185">Reference proteome</keyword>
<evidence type="ECO:0000313" key="5">
    <source>
        <dbReference type="EMBL" id="CAG8488110.1"/>
    </source>
</evidence>
<keyword evidence="1 2" id="KW-0344">Guanine-nucleotide releasing factor</keyword>
<dbReference type="GO" id="GO:0005085">
    <property type="term" value="F:guanyl-nucleotide exchange factor activity"/>
    <property type="evidence" value="ECO:0007669"/>
    <property type="project" value="UniProtKB-KW"/>
</dbReference>
<dbReference type="InterPro" id="IPR023578">
    <property type="entry name" value="Ras_GEF_dom_sf"/>
</dbReference>
<dbReference type="EMBL" id="CAJVPI010000140">
    <property type="protein sequence ID" value="CAG8488110.1"/>
    <property type="molecule type" value="Genomic_DNA"/>
</dbReference>
<organism evidence="5 6">
    <name type="scientific">Paraglomus brasilianum</name>
    <dbReference type="NCBI Taxonomy" id="144538"/>
    <lineage>
        <taxon>Eukaryota</taxon>
        <taxon>Fungi</taxon>
        <taxon>Fungi incertae sedis</taxon>
        <taxon>Mucoromycota</taxon>
        <taxon>Glomeromycotina</taxon>
        <taxon>Glomeromycetes</taxon>
        <taxon>Paraglomerales</taxon>
        <taxon>Paraglomeraceae</taxon>
        <taxon>Paraglomus</taxon>
    </lineage>
</organism>
<feature type="compositionally biased region" description="Low complexity" evidence="3">
    <location>
        <begin position="796"/>
        <end position="809"/>
    </location>
</feature>
<dbReference type="InterPro" id="IPR036964">
    <property type="entry name" value="RASGEF_cat_dom_sf"/>
</dbReference>